<keyword evidence="9" id="KW-0968">Cytoplasmic vesicle</keyword>
<dbReference type="EC" id="3.1.3.36" evidence="4"/>
<dbReference type="CDD" id="cd04380">
    <property type="entry name" value="RhoGAP_OCRL1"/>
    <property type="match status" value="1"/>
</dbReference>
<proteinExistence type="inferred from homology"/>
<sequence>MISGKLKTKEKVVAVLQASLVEEWVKSSCFLALVEHLNEHGFFVFSSIVGKPQYPADLELSKVFPIDLEFRITEEPRTDGEVELFFRVISSSETLLFEASDSNVANTFLQDVKRVVENYSRFRSSSPKDFDWISDYVAIVLAAENTTSKASTVLKDKMPVVQATEDKTDLAEAERYTDHSDLLRQGSYGTASDDVGLPEVDRIAIAMGGKRPVGARDSVVRYQMVMKEEAYTDLDHLRVFCGTWNVNGQSPENVPLSSWLAKDPDPPDIYAVGFQELDLSKEAFIFDDTPKEEEWTMAVINGLHSRAKYRKIRQVRLVGMLLFVFVQEKHLAYIRNVAVVTVGTGIMGKMGNKGAVAIRLDIHSTSICFINSHLAAHQLETERRNRDYRDITFRLCFQNFLPPKTIKDHDLIFWLGDLNYRLDNIDQDQLMRMIKDEAWEKMYLHDQLEAQKQTKKAFFGYEEGKIMFKPSYKYNPGTDTFNYSGGTRSPAWCDRVLWRGGPISLVEYRGHEEPNLSDHRPVSASFKVGIKVINLERYQKTYEEVMKKLDKLENEFLPQVSVDKLEIAFDTVRFLEVQTQTLVIANTGQVPVRFEFIRKLNEPSFCKPWLKIQPFCDFIKPGEKCDVELEVFVDKKTVAILNSGREQFYDILVLHLEDGKDLFITVKGEYQRTCFGLSLNTLVQLREPIKDVSPGKIVEMEKRAGTEPIGSGYGVPKEIWFLVDHLYRRGLETDGLFQTPGHRSEILAIRDSLDAGVPEDELPGSIHSLAEALLIFLESMPDSVIPTSFYIKAIDASPNYMLCQQLVNQLPDHHKNLFVYLCAFLKETLLKAEQNGLDAKTLAMLFGGIFLREPESTISSGLDARSGVAKLGATGPTAKGQVEARRRASFVYHFLVTDSWTD</sequence>
<evidence type="ECO:0000256" key="8">
    <source>
        <dbReference type="ARBA" id="ARBA00023136"/>
    </source>
</evidence>
<dbReference type="Pfam" id="PF00620">
    <property type="entry name" value="RhoGAP"/>
    <property type="match status" value="1"/>
</dbReference>
<dbReference type="GO" id="GO:0004439">
    <property type="term" value="F:phosphatidylinositol-4,5-bisphosphate 5-phosphatase activity"/>
    <property type="evidence" value="ECO:0007669"/>
    <property type="project" value="UniProtKB-EC"/>
</dbReference>
<dbReference type="InterPro" id="IPR046985">
    <property type="entry name" value="IP5"/>
</dbReference>
<dbReference type="InterPro" id="IPR048869">
    <property type="entry name" value="OCRL-1_2_ASH"/>
</dbReference>
<dbReference type="PANTHER" id="PTHR11200:SF300">
    <property type="entry name" value="TYPE II INOSITOL 1,4,5-TRISPHOSPHATE 5-PHOSPHATASE"/>
    <property type="match status" value="1"/>
</dbReference>
<comment type="similarity">
    <text evidence="3">Belongs to the inositol 1,4,5-trisphosphate 5-phosphatase type II family.</text>
</comment>
<dbReference type="InterPro" id="IPR036691">
    <property type="entry name" value="Endo/exonu/phosph_ase_sf"/>
</dbReference>
<reference evidence="11" key="1">
    <citation type="submission" date="2020-11" db="EMBL/GenBank/DDBJ databases">
        <authorList>
            <person name="Tran Van P."/>
        </authorList>
    </citation>
    <scope>NUCLEOTIDE SEQUENCE</scope>
</reference>
<evidence type="ECO:0000256" key="5">
    <source>
        <dbReference type="ARBA" id="ARBA00022753"/>
    </source>
</evidence>
<organism evidence="11">
    <name type="scientific">Cyprideis torosa</name>
    <dbReference type="NCBI Taxonomy" id="163714"/>
    <lineage>
        <taxon>Eukaryota</taxon>
        <taxon>Metazoa</taxon>
        <taxon>Ecdysozoa</taxon>
        <taxon>Arthropoda</taxon>
        <taxon>Crustacea</taxon>
        <taxon>Oligostraca</taxon>
        <taxon>Ostracoda</taxon>
        <taxon>Podocopa</taxon>
        <taxon>Podocopida</taxon>
        <taxon>Cytherocopina</taxon>
        <taxon>Cytheroidea</taxon>
        <taxon>Cytherideidae</taxon>
        <taxon>Cyprideis</taxon>
    </lineage>
</organism>
<evidence type="ECO:0000256" key="7">
    <source>
        <dbReference type="ARBA" id="ARBA00023098"/>
    </source>
</evidence>
<dbReference type="InterPro" id="IPR008936">
    <property type="entry name" value="Rho_GTPase_activation_prot"/>
</dbReference>
<dbReference type="PROSITE" id="PS50238">
    <property type="entry name" value="RHOGAP"/>
    <property type="match status" value="1"/>
</dbReference>
<dbReference type="GO" id="GO:0007165">
    <property type="term" value="P:signal transduction"/>
    <property type="evidence" value="ECO:0007669"/>
    <property type="project" value="InterPro"/>
</dbReference>
<evidence type="ECO:0000256" key="6">
    <source>
        <dbReference type="ARBA" id="ARBA00022801"/>
    </source>
</evidence>
<dbReference type="SMART" id="SM00128">
    <property type="entry name" value="IPPc"/>
    <property type="match status" value="1"/>
</dbReference>
<dbReference type="OrthoDB" id="7862313at2759"/>
<comment type="subcellular location">
    <subcellularLocation>
        <location evidence="2">Cytoplasmic vesicle</location>
        <location evidence="2">Phagosome membrane</location>
    </subcellularLocation>
    <subcellularLocation>
        <location evidence="1">Early endosome membrane</location>
    </subcellularLocation>
</comment>
<evidence type="ECO:0000256" key="9">
    <source>
        <dbReference type="ARBA" id="ARBA00023329"/>
    </source>
</evidence>
<dbReference type="FunFam" id="1.10.555.10:FF:000012">
    <property type="entry name" value="Putative inositol polyphosphate 5-phosphatase OCRL-1"/>
    <property type="match status" value="1"/>
</dbReference>
<dbReference type="Gene3D" id="1.10.555.10">
    <property type="entry name" value="Rho GTPase activation protein"/>
    <property type="match status" value="1"/>
</dbReference>
<dbReference type="Gene3D" id="2.30.29.110">
    <property type="match status" value="1"/>
</dbReference>
<dbReference type="InterPro" id="IPR031896">
    <property type="entry name" value="INPP5B_PH_dom"/>
</dbReference>
<dbReference type="SUPFAM" id="SSF48350">
    <property type="entry name" value="GTPase activation domain, GAP"/>
    <property type="match status" value="1"/>
</dbReference>
<dbReference type="GO" id="GO:0052745">
    <property type="term" value="F:inositol phosphate phosphatase activity"/>
    <property type="evidence" value="ECO:0007669"/>
    <property type="project" value="InterPro"/>
</dbReference>
<name>A0A7R8W190_9CRUS</name>
<dbReference type="FunFam" id="3.60.10.10:FF:000004">
    <property type="entry name" value="Type II inositol 1,4,5-trisphosphate 5-phosphatase"/>
    <property type="match status" value="1"/>
</dbReference>
<dbReference type="EMBL" id="OB660054">
    <property type="protein sequence ID" value="CAD7222398.1"/>
    <property type="molecule type" value="Genomic_DNA"/>
</dbReference>
<dbReference type="Gene3D" id="2.60.40.10">
    <property type="entry name" value="Immunoglobulins"/>
    <property type="match status" value="1"/>
</dbReference>
<dbReference type="InterPro" id="IPR037793">
    <property type="entry name" value="OCRL1/INPP5B_INPP5c"/>
</dbReference>
<dbReference type="FunFam" id="2.60.40.10:FF:000132">
    <property type="entry name" value="Inositol polyphosphate 5-phosphatase OCRL-1 isoform b"/>
    <property type="match status" value="1"/>
</dbReference>
<evidence type="ECO:0000256" key="2">
    <source>
        <dbReference type="ARBA" id="ARBA00004580"/>
    </source>
</evidence>
<dbReference type="SUPFAM" id="SSF56219">
    <property type="entry name" value="DNase I-like"/>
    <property type="match status" value="1"/>
</dbReference>
<dbReference type="GO" id="GO:0046856">
    <property type="term" value="P:phosphatidylinositol dephosphorylation"/>
    <property type="evidence" value="ECO:0007669"/>
    <property type="project" value="InterPro"/>
</dbReference>
<accession>A0A7R8W190</accession>
<dbReference type="Pfam" id="PF21310">
    <property type="entry name" value="OCRL-like_ASH"/>
    <property type="match status" value="1"/>
</dbReference>
<gene>
    <name evidence="11" type="ORF">CTOB1V02_LOCUS409</name>
</gene>
<dbReference type="Gene3D" id="3.60.10.10">
    <property type="entry name" value="Endonuclease/exonuclease/phosphatase"/>
    <property type="match status" value="1"/>
</dbReference>
<dbReference type="InterPro" id="IPR047078">
    <property type="entry name" value="RhoGAP_OCRL1"/>
</dbReference>
<evidence type="ECO:0000256" key="4">
    <source>
        <dbReference type="ARBA" id="ARBA00013044"/>
    </source>
</evidence>
<protein>
    <recommendedName>
        <fullName evidence="4">phosphoinositide 5-phosphatase</fullName>
        <ecNumber evidence="4">3.1.3.36</ecNumber>
    </recommendedName>
</protein>
<dbReference type="Pfam" id="PF22669">
    <property type="entry name" value="Exo_endo_phos2"/>
    <property type="match status" value="1"/>
</dbReference>
<evidence type="ECO:0000313" key="11">
    <source>
        <dbReference type="EMBL" id="CAD7222398.1"/>
    </source>
</evidence>
<evidence type="ECO:0000256" key="1">
    <source>
        <dbReference type="ARBA" id="ARBA00004146"/>
    </source>
</evidence>
<dbReference type="PANTHER" id="PTHR11200">
    <property type="entry name" value="INOSITOL 5-PHOSPHATASE"/>
    <property type="match status" value="1"/>
</dbReference>
<dbReference type="GO" id="GO:0030670">
    <property type="term" value="C:phagocytic vesicle membrane"/>
    <property type="evidence" value="ECO:0007669"/>
    <property type="project" value="UniProtKB-SubCell"/>
</dbReference>
<keyword evidence="7" id="KW-0443">Lipid metabolism</keyword>
<keyword evidence="8" id="KW-0472">Membrane</keyword>
<dbReference type="SMART" id="SM00324">
    <property type="entry name" value="RhoGAP"/>
    <property type="match status" value="1"/>
</dbReference>
<dbReference type="AlphaFoldDB" id="A0A7R8W190"/>
<keyword evidence="6" id="KW-0378">Hydrolase</keyword>
<evidence type="ECO:0000256" key="3">
    <source>
        <dbReference type="ARBA" id="ARBA00005910"/>
    </source>
</evidence>
<dbReference type="InterPro" id="IPR013783">
    <property type="entry name" value="Ig-like_fold"/>
</dbReference>
<dbReference type="CDD" id="cd09093">
    <property type="entry name" value="INPP5c_INPP5B"/>
    <property type="match status" value="1"/>
</dbReference>
<dbReference type="GO" id="GO:0031901">
    <property type="term" value="C:early endosome membrane"/>
    <property type="evidence" value="ECO:0007669"/>
    <property type="project" value="UniProtKB-SubCell"/>
</dbReference>
<dbReference type="InterPro" id="IPR000198">
    <property type="entry name" value="RhoGAP_dom"/>
</dbReference>
<dbReference type="InterPro" id="IPR000300">
    <property type="entry name" value="IPPc"/>
</dbReference>
<keyword evidence="5" id="KW-0967">Endosome</keyword>
<dbReference type="Pfam" id="PF16776">
    <property type="entry name" value="INPP5B_PH"/>
    <property type="match status" value="1"/>
</dbReference>
<evidence type="ECO:0000259" key="10">
    <source>
        <dbReference type="PROSITE" id="PS50238"/>
    </source>
</evidence>
<feature type="domain" description="Rho-GAP" evidence="10">
    <location>
        <begin position="698"/>
        <end position="902"/>
    </location>
</feature>